<protein>
    <submittedName>
        <fullName evidence="1">Uncharacterized protein</fullName>
    </submittedName>
</protein>
<dbReference type="AlphaFoldDB" id="A0A258CP73"/>
<evidence type="ECO:0000313" key="2">
    <source>
        <dbReference type="Proteomes" id="UP000215616"/>
    </source>
</evidence>
<reference evidence="1 2" key="1">
    <citation type="submission" date="2017-03" db="EMBL/GenBank/DDBJ databases">
        <title>Lifting the veil on microbial sulfur biogeochemistry in mining wastewaters.</title>
        <authorList>
            <person name="Kantor R.S."/>
            <person name="Colenbrander Nelson T."/>
            <person name="Marshall S."/>
            <person name="Bennett D."/>
            <person name="Apte S."/>
            <person name="Camacho D."/>
            <person name="Thomas B.C."/>
            <person name="Warren L.A."/>
            <person name="Banfield J.F."/>
        </authorList>
    </citation>
    <scope>NUCLEOTIDE SEQUENCE [LARGE SCALE GENOMIC DNA]</scope>
    <source>
        <strain evidence="1">32-67-7</strain>
    </source>
</reference>
<evidence type="ECO:0000313" key="1">
    <source>
        <dbReference type="EMBL" id="OYW97376.1"/>
    </source>
</evidence>
<proteinExistence type="predicted"/>
<sequence>MRYQPSQLFRLSTGRRRGQITGLGILSGIYRRGSLNSNPALRCSKQHTESRITHRLKPQLFGKRFLNLRDAPA</sequence>
<organism evidence="1 2">
    <name type="scientific">Caulobacter vibrioides</name>
    <name type="common">Caulobacter crescentus</name>
    <dbReference type="NCBI Taxonomy" id="155892"/>
    <lineage>
        <taxon>Bacteria</taxon>
        <taxon>Pseudomonadati</taxon>
        <taxon>Pseudomonadota</taxon>
        <taxon>Alphaproteobacteria</taxon>
        <taxon>Caulobacterales</taxon>
        <taxon>Caulobacteraceae</taxon>
        <taxon>Caulobacter</taxon>
    </lineage>
</organism>
<accession>A0A258CP73</accession>
<comment type="caution">
    <text evidence="1">The sequence shown here is derived from an EMBL/GenBank/DDBJ whole genome shotgun (WGS) entry which is preliminary data.</text>
</comment>
<gene>
    <name evidence="1" type="ORF">B7Z12_21730</name>
</gene>
<dbReference type="Proteomes" id="UP000215616">
    <property type="component" value="Unassembled WGS sequence"/>
</dbReference>
<name>A0A258CP73_CAUVI</name>
<dbReference type="EMBL" id="NCDQ01000668">
    <property type="protein sequence ID" value="OYW97376.1"/>
    <property type="molecule type" value="Genomic_DNA"/>
</dbReference>